<dbReference type="PANTHER" id="PTHR11927">
    <property type="entry name" value="GALACTOSIDE 2-L-FUCOSYLTRANSFERASE"/>
    <property type="match status" value="1"/>
</dbReference>
<evidence type="ECO:0000313" key="6">
    <source>
        <dbReference type="Proteomes" id="UP001347796"/>
    </source>
</evidence>
<comment type="subcellular location">
    <subcellularLocation>
        <location evidence="3">Golgi apparatus</location>
        <location evidence="3">Golgi stack membrane</location>
        <topology evidence="3">Single-pass type II membrane protein</topology>
    </subcellularLocation>
</comment>
<dbReference type="GO" id="GO:0008107">
    <property type="term" value="F:galactoside 2-alpha-L-fucosyltransferase activity"/>
    <property type="evidence" value="ECO:0007669"/>
    <property type="project" value="InterPro"/>
</dbReference>
<dbReference type="Pfam" id="PF01531">
    <property type="entry name" value="Glyco_transf_11"/>
    <property type="match status" value="1"/>
</dbReference>
<keyword evidence="6" id="KW-1185">Reference proteome</keyword>
<keyword evidence="3" id="KW-0812">Transmembrane</keyword>
<evidence type="ECO:0000313" key="5">
    <source>
        <dbReference type="EMBL" id="KAK6175275.1"/>
    </source>
</evidence>
<dbReference type="CDD" id="cd11301">
    <property type="entry name" value="Fut1_Fut2_like"/>
    <property type="match status" value="1"/>
</dbReference>
<keyword evidence="3" id="KW-0735">Signal-anchor</keyword>
<comment type="pathway">
    <text evidence="3">Protein modification; protein glycosylation.</text>
</comment>
<keyword evidence="1 3" id="KW-0328">Glycosyltransferase</keyword>
<dbReference type="Proteomes" id="UP001347796">
    <property type="component" value="Unassembled WGS sequence"/>
</dbReference>
<dbReference type="AlphaFoldDB" id="A0AAN8PR51"/>
<gene>
    <name evidence="5" type="ORF">SNE40_013772</name>
</gene>
<proteinExistence type="inferred from homology"/>
<comment type="caution">
    <text evidence="5">The sequence shown here is derived from an EMBL/GenBank/DDBJ whole genome shotgun (WGS) entry which is preliminary data.</text>
</comment>
<name>A0AAN8PR51_PATCE</name>
<keyword evidence="3" id="KW-0333">Golgi apparatus</keyword>
<keyword evidence="2 3" id="KW-0808">Transferase</keyword>
<reference evidence="5 6" key="1">
    <citation type="submission" date="2024-01" db="EMBL/GenBank/DDBJ databases">
        <title>The genome of the rayed Mediterranean limpet Patella caerulea (Linnaeus, 1758).</title>
        <authorList>
            <person name="Anh-Thu Weber A."/>
            <person name="Halstead-Nussloch G."/>
        </authorList>
    </citation>
    <scope>NUCLEOTIDE SEQUENCE [LARGE SCALE GENOMIC DNA]</scope>
    <source>
        <strain evidence="5">AATW-2023a</strain>
        <tissue evidence="5">Whole specimen</tissue>
    </source>
</reference>
<protein>
    <recommendedName>
        <fullName evidence="3">L-Fucosyltransferase</fullName>
        <ecNumber evidence="3">2.4.1.-</ecNumber>
    </recommendedName>
</protein>
<keyword evidence="3" id="KW-0325">Glycoprotein</keyword>
<dbReference type="PANTHER" id="PTHR11927:SF9">
    <property type="entry name" value="L-FUCOSYLTRANSFERASE"/>
    <property type="match status" value="1"/>
</dbReference>
<feature type="region of interest" description="Disordered" evidence="4">
    <location>
        <begin position="53"/>
        <end position="83"/>
    </location>
</feature>
<dbReference type="InterPro" id="IPR002516">
    <property type="entry name" value="Glyco_trans_11"/>
</dbReference>
<evidence type="ECO:0000256" key="4">
    <source>
        <dbReference type="SAM" id="MobiDB-lite"/>
    </source>
</evidence>
<evidence type="ECO:0000256" key="3">
    <source>
        <dbReference type="RuleBase" id="RU363129"/>
    </source>
</evidence>
<dbReference type="EC" id="2.4.1.-" evidence="3"/>
<dbReference type="EMBL" id="JAZGQO010000010">
    <property type="protein sequence ID" value="KAK6175275.1"/>
    <property type="molecule type" value="Genomic_DNA"/>
</dbReference>
<evidence type="ECO:0000256" key="1">
    <source>
        <dbReference type="ARBA" id="ARBA00022676"/>
    </source>
</evidence>
<accession>A0AAN8PR51</accession>
<comment type="similarity">
    <text evidence="3">Belongs to the glycosyltransferase 11 family.</text>
</comment>
<dbReference type="GO" id="GO:0032580">
    <property type="term" value="C:Golgi cisterna membrane"/>
    <property type="evidence" value="ECO:0007669"/>
    <property type="project" value="UniProtKB-SubCell"/>
</dbReference>
<organism evidence="5 6">
    <name type="scientific">Patella caerulea</name>
    <name type="common">Rayed Mediterranean limpet</name>
    <dbReference type="NCBI Taxonomy" id="87958"/>
    <lineage>
        <taxon>Eukaryota</taxon>
        <taxon>Metazoa</taxon>
        <taxon>Spiralia</taxon>
        <taxon>Lophotrochozoa</taxon>
        <taxon>Mollusca</taxon>
        <taxon>Gastropoda</taxon>
        <taxon>Patellogastropoda</taxon>
        <taxon>Patelloidea</taxon>
        <taxon>Patellidae</taxon>
        <taxon>Patella</taxon>
    </lineage>
</organism>
<dbReference type="GO" id="GO:0005975">
    <property type="term" value="P:carbohydrate metabolic process"/>
    <property type="evidence" value="ECO:0007669"/>
    <property type="project" value="InterPro"/>
</dbReference>
<feature type="compositionally biased region" description="Basic and acidic residues" evidence="4">
    <location>
        <begin position="54"/>
        <end position="72"/>
    </location>
</feature>
<evidence type="ECO:0000256" key="2">
    <source>
        <dbReference type="ARBA" id="ARBA00022679"/>
    </source>
</evidence>
<sequence length="355" mass="41336">MKMNRKRLYVLCGFVIAAFVYVHFMTQHSALTFFKAGIAGKLFNENSPETLNRYQERDSRQSDNTNKIDDRKRKTNVLETPGKNSVTRERKAHYLDVIPNVDRLGNRMFTYASRRGIADEINFVPILSRTDPILKLFEINLNKSVPTLNLQNNAIKHEINTGYYTEELMSPFIDKTTNITIRGHLQSWKYFQGIETDIRKEFTLKADIKARIKDIFNKLNISRRIKVGVHVRRGDFVKLKNEGYNVPSPSYFYKAMDMFRKRLTSPVFVMCSDDKKWIIDNLKVNDSFIVHESIEVDFGVLMSCDHSIISSGTFGWWSAYLTKGTSIYFSGFPAPPLLQYFNFPDYYPPDWIGFK</sequence>